<dbReference type="SMART" id="SM01080">
    <property type="entry name" value="CHASE2"/>
    <property type="match status" value="1"/>
</dbReference>
<dbReference type="OrthoDB" id="9806704at2"/>
<keyword evidence="5" id="KW-1185">Reference proteome</keyword>
<name>A0A5C6QMT3_9GAMM</name>
<dbReference type="SUPFAM" id="SSF55073">
    <property type="entry name" value="Nucleotide cyclase"/>
    <property type="match status" value="1"/>
</dbReference>
<evidence type="ECO:0000259" key="2">
    <source>
        <dbReference type="PROSITE" id="PS50125"/>
    </source>
</evidence>
<keyword evidence="1" id="KW-0472">Membrane</keyword>
<dbReference type="CDD" id="cd07302">
    <property type="entry name" value="CHD"/>
    <property type="match status" value="1"/>
</dbReference>
<dbReference type="GO" id="GO:0035556">
    <property type="term" value="P:intracellular signal transduction"/>
    <property type="evidence" value="ECO:0007669"/>
    <property type="project" value="InterPro"/>
</dbReference>
<dbReference type="EMBL" id="VOLQ01000006">
    <property type="protein sequence ID" value="TWX70087.1"/>
    <property type="molecule type" value="Genomic_DNA"/>
</dbReference>
<keyword evidence="1" id="KW-0812">Transmembrane</keyword>
<organism evidence="4 6">
    <name type="scientific">Colwellia hornerae</name>
    <dbReference type="NCBI Taxonomy" id="89402"/>
    <lineage>
        <taxon>Bacteria</taxon>
        <taxon>Pseudomonadati</taxon>
        <taxon>Pseudomonadota</taxon>
        <taxon>Gammaproteobacteria</taxon>
        <taxon>Alteromonadales</taxon>
        <taxon>Colwelliaceae</taxon>
        <taxon>Colwellia</taxon>
    </lineage>
</organism>
<dbReference type="PANTHER" id="PTHR43081">
    <property type="entry name" value="ADENYLATE CYCLASE, TERMINAL-DIFFERENTIATION SPECIFIC-RELATED"/>
    <property type="match status" value="1"/>
</dbReference>
<dbReference type="Proteomes" id="UP000321917">
    <property type="component" value="Unassembled WGS sequence"/>
</dbReference>
<dbReference type="AlphaFoldDB" id="A0A5C6QMT3"/>
<gene>
    <name evidence="3" type="ORF">ESZ26_08150</name>
    <name evidence="4" type="ORF">ESZ27_04840</name>
</gene>
<evidence type="ECO:0000256" key="1">
    <source>
        <dbReference type="SAM" id="Phobius"/>
    </source>
</evidence>
<protein>
    <submittedName>
        <fullName evidence="4">Adenylate/guanylate cyclase domain-containing protein</fullName>
    </submittedName>
</protein>
<dbReference type="InterPro" id="IPR001054">
    <property type="entry name" value="A/G_cyclase"/>
</dbReference>
<dbReference type="GO" id="GO:0006171">
    <property type="term" value="P:cAMP biosynthetic process"/>
    <property type="evidence" value="ECO:0007669"/>
    <property type="project" value="TreeGrafter"/>
</dbReference>
<reference evidence="4 6" key="1">
    <citation type="submission" date="2019-07" db="EMBL/GenBank/DDBJ databases">
        <title>Genomes of sea-ice associated Colwellia species.</title>
        <authorList>
            <person name="Bowman J.P."/>
        </authorList>
    </citation>
    <scope>NUCLEOTIDE SEQUENCE [LARGE SCALE GENOMIC DNA]</scope>
    <source>
        <strain evidence="3 5">ACAM 607</strain>
        <strain evidence="4 6">IC036</strain>
    </source>
</reference>
<feature type="transmembrane region" description="Helical" evidence="1">
    <location>
        <begin position="392"/>
        <end position="414"/>
    </location>
</feature>
<dbReference type="Proteomes" id="UP000321525">
    <property type="component" value="Unassembled WGS sequence"/>
</dbReference>
<dbReference type="SMART" id="SM00044">
    <property type="entry name" value="CYCc"/>
    <property type="match status" value="1"/>
</dbReference>
<feature type="transmembrane region" description="Helical" evidence="1">
    <location>
        <begin position="364"/>
        <end position="386"/>
    </location>
</feature>
<dbReference type="Pfam" id="PF00211">
    <property type="entry name" value="Guanylate_cyc"/>
    <property type="match status" value="1"/>
</dbReference>
<dbReference type="GO" id="GO:0004016">
    <property type="term" value="F:adenylate cyclase activity"/>
    <property type="evidence" value="ECO:0007669"/>
    <property type="project" value="UniProtKB-ARBA"/>
</dbReference>
<dbReference type="Pfam" id="PF05226">
    <property type="entry name" value="CHASE2"/>
    <property type="match status" value="1"/>
</dbReference>
<feature type="transmembrane region" description="Helical" evidence="1">
    <location>
        <begin position="338"/>
        <end position="357"/>
    </location>
</feature>
<proteinExistence type="predicted"/>
<dbReference type="InterPro" id="IPR050697">
    <property type="entry name" value="Adenylyl/Guanylyl_Cyclase_3/4"/>
</dbReference>
<dbReference type="Gene3D" id="3.30.70.1230">
    <property type="entry name" value="Nucleotide cyclase"/>
    <property type="match status" value="1"/>
</dbReference>
<accession>A0A5C6QMT3</accession>
<evidence type="ECO:0000313" key="4">
    <source>
        <dbReference type="EMBL" id="TWX70087.1"/>
    </source>
</evidence>
<dbReference type="InterPro" id="IPR029787">
    <property type="entry name" value="Nucleotide_cyclase"/>
</dbReference>
<dbReference type="PANTHER" id="PTHR43081:SF1">
    <property type="entry name" value="ADENYLATE CYCLASE, TERMINAL-DIFFERENTIATION SPECIFIC"/>
    <property type="match status" value="1"/>
</dbReference>
<dbReference type="EMBL" id="VOLR01000009">
    <property type="protein sequence ID" value="TWX60331.1"/>
    <property type="molecule type" value="Genomic_DNA"/>
</dbReference>
<sequence>MISLQFFSPILIEQTVQRLDGLVYDLKIKLFSPQSTNITNIQIVDIDETSLAQIGRMPWSREKFTTLTEKLTQQGALVIAFDILYSEPQEIPTTEIVGVLPQLSDKDKARLTEHFDDDGLFVQAMKSNDVVLANLFHHHKNIQRGGFVNNVIEQSENFHDTNIISFTGYTNPITRFSAVAAGQGFMNAITDFDGIVRRTPLVIEFEKKLYPSLALETFRVYSLVDEIKMQWSQQFNNAHIEGIKVGKLIIPTDDSAQILIPYQGKRNHYRYTSAADLLNGKINDNRFQQAVVFVGTSAIGLADLQTTPVGVNYPGVEIHATVFDALMAPTALPYRPDWWQGAIFIHLLLFALLSLLIYPNKSALFSSIFTLVLIISTISVNLYLWQNYHIDLPIVVLLLQVFVLAVYYIGYGFFNEANRRKVIKTMFAQYVPDAHIDKLLSSATNINLAGERKDLTVMFCDIRNFTAISENMSANELKYWLNSIFSPLTDEILKHDGTIDKYVGDMIMAFWGAPIDDEQHSHKSIKTAFAMLSAVDKLNTIFNQQGKPKVSIGIGINTGEMNVGDMGSDFRRSYTVIGDAVNLASRLEALTKFYCVKILVSEFTQQQANAEHYLLVDKVNVVGKEQAILIYTPLEHGLTSKDGAFQHFSAAQGQYFNKQFELAEQTLQSINSDFAYYALVSIYLSRIKAFKLTPPSENWNGCYQHSQK</sequence>
<dbReference type="InterPro" id="IPR007890">
    <property type="entry name" value="CHASE2"/>
</dbReference>
<evidence type="ECO:0000313" key="3">
    <source>
        <dbReference type="EMBL" id="TWX60331.1"/>
    </source>
</evidence>
<feature type="domain" description="Guanylate cyclase" evidence="2">
    <location>
        <begin position="456"/>
        <end position="588"/>
    </location>
</feature>
<evidence type="ECO:0000313" key="5">
    <source>
        <dbReference type="Proteomes" id="UP000321525"/>
    </source>
</evidence>
<dbReference type="PROSITE" id="PS50125">
    <property type="entry name" value="GUANYLATE_CYCLASE_2"/>
    <property type="match status" value="1"/>
</dbReference>
<dbReference type="RefSeq" id="WP_146799248.1">
    <property type="nucleotide sequence ID" value="NZ_VOLP01000010.1"/>
</dbReference>
<keyword evidence="1" id="KW-1133">Transmembrane helix</keyword>
<comment type="caution">
    <text evidence="4">The sequence shown here is derived from an EMBL/GenBank/DDBJ whole genome shotgun (WGS) entry which is preliminary data.</text>
</comment>
<evidence type="ECO:0000313" key="6">
    <source>
        <dbReference type="Proteomes" id="UP000321917"/>
    </source>
</evidence>